<keyword evidence="1" id="KW-0732">Signal</keyword>
<organism evidence="2 3">
    <name type="scientific">Marasmius tenuissimus</name>
    <dbReference type="NCBI Taxonomy" id="585030"/>
    <lineage>
        <taxon>Eukaryota</taxon>
        <taxon>Fungi</taxon>
        <taxon>Dikarya</taxon>
        <taxon>Basidiomycota</taxon>
        <taxon>Agaricomycotina</taxon>
        <taxon>Agaricomycetes</taxon>
        <taxon>Agaricomycetidae</taxon>
        <taxon>Agaricales</taxon>
        <taxon>Marasmiineae</taxon>
        <taxon>Marasmiaceae</taxon>
        <taxon>Marasmius</taxon>
    </lineage>
</organism>
<gene>
    <name evidence="2" type="ORF">AAF712_013041</name>
</gene>
<evidence type="ECO:0000256" key="1">
    <source>
        <dbReference type="SAM" id="SignalP"/>
    </source>
</evidence>
<accession>A0ABR2ZGY6</accession>
<dbReference type="Proteomes" id="UP001437256">
    <property type="component" value="Unassembled WGS sequence"/>
</dbReference>
<dbReference type="EMBL" id="JBBXMP010000188">
    <property type="protein sequence ID" value="KAL0060194.1"/>
    <property type="molecule type" value="Genomic_DNA"/>
</dbReference>
<keyword evidence="3" id="KW-1185">Reference proteome</keyword>
<name>A0ABR2ZGY6_9AGAR</name>
<feature type="signal peptide" evidence="1">
    <location>
        <begin position="1"/>
        <end position="19"/>
    </location>
</feature>
<feature type="chain" id="PRO_5046066952" evidence="1">
    <location>
        <begin position="20"/>
        <end position="233"/>
    </location>
</feature>
<reference evidence="2 3" key="1">
    <citation type="submission" date="2024-05" db="EMBL/GenBank/DDBJ databases">
        <title>A draft genome resource for the thread blight pathogen Marasmius tenuissimus strain MS-2.</title>
        <authorList>
            <person name="Yulfo-Soto G.E."/>
            <person name="Baruah I.K."/>
            <person name="Amoako-Attah I."/>
            <person name="Bukari Y."/>
            <person name="Meinhardt L.W."/>
            <person name="Bailey B.A."/>
            <person name="Cohen S.P."/>
        </authorList>
    </citation>
    <scope>NUCLEOTIDE SEQUENCE [LARGE SCALE GENOMIC DNA]</scope>
    <source>
        <strain evidence="2 3">MS-2</strain>
    </source>
</reference>
<sequence length="233" mass="25200">MISSLLLLFFVAVADLTSCAIVETRQTSTDSHVQRNLNTIKSIYNLTVYPHNVPIIQQGASAVPPGLFDPSATGRITPLGNFTGFEDSIEYFFGLAPVPQNSAGSAIFKSEVVEFTSGCPEVASSVVYLYVGQVNQTTGELVEGAKVTPLKQIAFWRFDDQGLVNKYDAWIPTLQLWTTTSSGIDYSNPLVQANVPAMALCPTIQKNCQGIEPAVHGPSRLRGAVDTEAIWDV</sequence>
<comment type="caution">
    <text evidence="2">The sequence shown here is derived from an EMBL/GenBank/DDBJ whole genome shotgun (WGS) entry which is preliminary data.</text>
</comment>
<evidence type="ECO:0000313" key="2">
    <source>
        <dbReference type="EMBL" id="KAL0060194.1"/>
    </source>
</evidence>
<protein>
    <submittedName>
        <fullName evidence="2">Uncharacterized protein</fullName>
    </submittedName>
</protein>
<evidence type="ECO:0000313" key="3">
    <source>
        <dbReference type="Proteomes" id="UP001437256"/>
    </source>
</evidence>
<proteinExistence type="predicted"/>